<dbReference type="GO" id="GO:0051287">
    <property type="term" value="F:NAD binding"/>
    <property type="evidence" value="ECO:0007669"/>
    <property type="project" value="InterPro"/>
</dbReference>
<evidence type="ECO:0000256" key="4">
    <source>
        <dbReference type="RuleBase" id="RU003719"/>
    </source>
</evidence>
<dbReference type="InterPro" id="IPR029753">
    <property type="entry name" value="D-isomer_DH_CS"/>
</dbReference>
<dbReference type="SUPFAM" id="SSF52283">
    <property type="entry name" value="Formate/glycerate dehydrogenase catalytic domain-like"/>
    <property type="match status" value="1"/>
</dbReference>
<dbReference type="Proteomes" id="UP000029060">
    <property type="component" value="Unassembled WGS sequence"/>
</dbReference>
<dbReference type="PROSITE" id="PS00671">
    <property type="entry name" value="D_2_HYDROXYACID_DH_3"/>
    <property type="match status" value="1"/>
</dbReference>
<keyword evidence="8" id="KW-1185">Reference proteome</keyword>
<dbReference type="EMBL" id="JGZC01000010">
    <property type="protein sequence ID" value="KFI69039.1"/>
    <property type="molecule type" value="Genomic_DNA"/>
</dbReference>
<dbReference type="EC" id="1.1.1.28" evidence="7"/>
<feature type="domain" description="D-isomer specific 2-hydroxyacid dehydrogenase NAD-binding" evidence="6">
    <location>
        <begin position="113"/>
        <end position="290"/>
    </location>
</feature>
<dbReference type="InterPro" id="IPR058205">
    <property type="entry name" value="D-LDH-like"/>
</dbReference>
<sequence>MKLIYFGANPMAEPAIERWAKQHDTPVTCVHEGLTEDNIELARDYDGICTYLSNGMKDSESMYRTLHDYGIRQLSITATGIDGLNREWAEKYGFHVTNVPAYSPTSVGHFALMSILELLRGIPAVEKDTDESRAMIGRELADVTVGIIGTGRIGTVVAEGVLALGGHVIAYSFSENARLVGRVEYVGFQELLERSDVISIHVPLTPQTEHMFDAAAFASMKPNSCLVNTARGGIVDTEALVDALKSGHVGGAALDTLEDEEQYMSCGWSTNPYYKELSEYPNVIVTPHIAYYTQRAVDEIAQTALDNARNVILNGTSNNLVM</sequence>
<dbReference type="InterPro" id="IPR036291">
    <property type="entry name" value="NAD(P)-bd_dom_sf"/>
</dbReference>
<dbReference type="Pfam" id="PF00389">
    <property type="entry name" value="2-Hacid_dh"/>
    <property type="match status" value="1"/>
</dbReference>
<dbReference type="PROSITE" id="PS00670">
    <property type="entry name" value="D_2_HYDROXYACID_DH_2"/>
    <property type="match status" value="1"/>
</dbReference>
<keyword evidence="2 4" id="KW-0560">Oxidoreductase</keyword>
<dbReference type="PROSITE" id="PS00065">
    <property type="entry name" value="D_2_HYDROXYACID_DH_1"/>
    <property type="match status" value="1"/>
</dbReference>
<evidence type="ECO:0000259" key="6">
    <source>
        <dbReference type="Pfam" id="PF02826"/>
    </source>
</evidence>
<reference evidence="7 8" key="1">
    <citation type="submission" date="2014-03" db="EMBL/GenBank/DDBJ databases">
        <title>Genomics of Bifidobacteria.</title>
        <authorList>
            <person name="Ventura M."/>
            <person name="Milani C."/>
            <person name="Lugli G.A."/>
        </authorList>
    </citation>
    <scope>NUCLEOTIDE SEQUENCE [LARGE SCALE GENOMIC DNA]</scope>
    <source>
        <strain evidence="7 8">LMG 11341</strain>
    </source>
</reference>
<name>A0A087BDD9_9BIFI</name>
<dbReference type="PANTHER" id="PTHR43026:SF1">
    <property type="entry name" value="2-HYDROXYACID DEHYDROGENASE HOMOLOG 1-RELATED"/>
    <property type="match status" value="1"/>
</dbReference>
<comment type="similarity">
    <text evidence="1 4">Belongs to the D-isomer specific 2-hydroxyacid dehydrogenase family.</text>
</comment>
<evidence type="ECO:0000259" key="5">
    <source>
        <dbReference type="Pfam" id="PF00389"/>
    </source>
</evidence>
<dbReference type="InterPro" id="IPR029752">
    <property type="entry name" value="D-isomer_DH_CS1"/>
</dbReference>
<evidence type="ECO:0000256" key="2">
    <source>
        <dbReference type="ARBA" id="ARBA00023002"/>
    </source>
</evidence>
<evidence type="ECO:0000313" key="7">
    <source>
        <dbReference type="EMBL" id="KFI69039.1"/>
    </source>
</evidence>
<dbReference type="Pfam" id="PF02826">
    <property type="entry name" value="2-Hacid_dh_C"/>
    <property type="match status" value="1"/>
</dbReference>
<dbReference type="AlphaFoldDB" id="A0A087BDD9"/>
<organism evidence="7 8">
    <name type="scientific">Bifidobacterium merycicum</name>
    <dbReference type="NCBI Taxonomy" id="78345"/>
    <lineage>
        <taxon>Bacteria</taxon>
        <taxon>Bacillati</taxon>
        <taxon>Actinomycetota</taxon>
        <taxon>Actinomycetes</taxon>
        <taxon>Bifidobacteriales</taxon>
        <taxon>Bifidobacteriaceae</taxon>
        <taxon>Bifidobacterium</taxon>
    </lineage>
</organism>
<evidence type="ECO:0000256" key="1">
    <source>
        <dbReference type="ARBA" id="ARBA00005854"/>
    </source>
</evidence>
<dbReference type="RefSeq" id="WP_033522581.1">
    <property type="nucleotide sequence ID" value="NZ_CADAXU010000002.1"/>
</dbReference>
<evidence type="ECO:0000313" key="8">
    <source>
        <dbReference type="Proteomes" id="UP000029060"/>
    </source>
</evidence>
<dbReference type="STRING" id="78345.BMERY_0529"/>
<protein>
    <submittedName>
        <fullName evidence="7">D-lactate dehydrogenase</fullName>
        <ecNumber evidence="7">1.1.1.28</ecNumber>
    </submittedName>
</protein>
<dbReference type="eggNOG" id="COG1052">
    <property type="taxonomic scope" value="Bacteria"/>
</dbReference>
<dbReference type="SUPFAM" id="SSF51735">
    <property type="entry name" value="NAD(P)-binding Rossmann-fold domains"/>
    <property type="match status" value="1"/>
</dbReference>
<gene>
    <name evidence="7" type="ORF">BMERY_0529</name>
</gene>
<comment type="caution">
    <text evidence="7">The sequence shown here is derived from an EMBL/GenBank/DDBJ whole genome shotgun (WGS) entry which is preliminary data.</text>
</comment>
<evidence type="ECO:0000256" key="3">
    <source>
        <dbReference type="ARBA" id="ARBA00023027"/>
    </source>
</evidence>
<dbReference type="InterPro" id="IPR006139">
    <property type="entry name" value="D-isomer_2_OHA_DH_cat_dom"/>
</dbReference>
<feature type="domain" description="D-isomer specific 2-hydroxyacid dehydrogenase catalytic" evidence="5">
    <location>
        <begin position="13"/>
        <end position="321"/>
    </location>
</feature>
<accession>A0A087BDD9</accession>
<dbReference type="PANTHER" id="PTHR43026">
    <property type="entry name" value="2-HYDROXYACID DEHYDROGENASE HOMOLOG 1-RELATED"/>
    <property type="match status" value="1"/>
</dbReference>
<dbReference type="InterPro" id="IPR006140">
    <property type="entry name" value="D-isomer_DH_NAD-bd"/>
</dbReference>
<keyword evidence="3" id="KW-0520">NAD</keyword>
<dbReference type="Gene3D" id="3.40.50.720">
    <property type="entry name" value="NAD(P)-binding Rossmann-like Domain"/>
    <property type="match status" value="2"/>
</dbReference>
<proteinExistence type="inferred from homology"/>
<dbReference type="GO" id="GO:0008720">
    <property type="term" value="F:D-lactate dehydrogenase (NAD+) activity"/>
    <property type="evidence" value="ECO:0007669"/>
    <property type="project" value="UniProtKB-EC"/>
</dbReference>
<dbReference type="OrthoDB" id="9793626at2"/>